<evidence type="ECO:0000313" key="3">
    <source>
        <dbReference type="Proteomes" id="UP000029120"/>
    </source>
</evidence>
<protein>
    <submittedName>
        <fullName evidence="2">Uncharacterized protein</fullName>
    </submittedName>
</protein>
<dbReference type="EMBL" id="CM002872">
    <property type="protein sequence ID" value="KFK36508.1"/>
    <property type="molecule type" value="Genomic_DNA"/>
</dbReference>
<dbReference type="AlphaFoldDB" id="A0A087H306"/>
<gene>
    <name evidence="2" type="ordered locus">AALP_Aa4g133300</name>
</gene>
<proteinExistence type="predicted"/>
<evidence type="ECO:0000313" key="2">
    <source>
        <dbReference type="EMBL" id="KFK36508.1"/>
    </source>
</evidence>
<dbReference type="Gramene" id="KFK36508">
    <property type="protein sequence ID" value="KFK36508"/>
    <property type="gene ID" value="AALP_AA4G133300"/>
</dbReference>
<reference evidence="3" key="1">
    <citation type="journal article" date="2015" name="Nat. Plants">
        <title>Genome expansion of Arabis alpina linked with retrotransposition and reduced symmetric DNA methylation.</title>
        <authorList>
            <person name="Willing E.M."/>
            <person name="Rawat V."/>
            <person name="Mandakova T."/>
            <person name="Maumus F."/>
            <person name="James G.V."/>
            <person name="Nordstroem K.J."/>
            <person name="Becker C."/>
            <person name="Warthmann N."/>
            <person name="Chica C."/>
            <person name="Szarzynska B."/>
            <person name="Zytnicki M."/>
            <person name="Albani M.C."/>
            <person name="Kiefer C."/>
            <person name="Bergonzi S."/>
            <person name="Castaings L."/>
            <person name="Mateos J.L."/>
            <person name="Berns M.C."/>
            <person name="Bujdoso N."/>
            <person name="Piofczyk T."/>
            <person name="de Lorenzo L."/>
            <person name="Barrero-Sicilia C."/>
            <person name="Mateos I."/>
            <person name="Piednoel M."/>
            <person name="Hagmann J."/>
            <person name="Chen-Min-Tao R."/>
            <person name="Iglesias-Fernandez R."/>
            <person name="Schuster S.C."/>
            <person name="Alonso-Blanco C."/>
            <person name="Roudier F."/>
            <person name="Carbonero P."/>
            <person name="Paz-Ares J."/>
            <person name="Davis S.J."/>
            <person name="Pecinka A."/>
            <person name="Quesneville H."/>
            <person name="Colot V."/>
            <person name="Lysak M.A."/>
            <person name="Weigel D."/>
            <person name="Coupland G."/>
            <person name="Schneeberger K."/>
        </authorList>
    </citation>
    <scope>NUCLEOTIDE SEQUENCE [LARGE SCALE GENOMIC DNA]</scope>
    <source>
        <strain evidence="3">cv. Pajares</strain>
    </source>
</reference>
<keyword evidence="3" id="KW-1185">Reference proteome</keyword>
<dbReference type="Proteomes" id="UP000029120">
    <property type="component" value="Chromosome 4"/>
</dbReference>
<name>A0A087H306_ARAAL</name>
<evidence type="ECO:0000256" key="1">
    <source>
        <dbReference type="SAM" id="MobiDB-lite"/>
    </source>
</evidence>
<accession>A0A087H306</accession>
<organism evidence="2 3">
    <name type="scientific">Arabis alpina</name>
    <name type="common">Alpine rock-cress</name>
    <dbReference type="NCBI Taxonomy" id="50452"/>
    <lineage>
        <taxon>Eukaryota</taxon>
        <taxon>Viridiplantae</taxon>
        <taxon>Streptophyta</taxon>
        <taxon>Embryophyta</taxon>
        <taxon>Tracheophyta</taxon>
        <taxon>Spermatophyta</taxon>
        <taxon>Magnoliopsida</taxon>
        <taxon>eudicotyledons</taxon>
        <taxon>Gunneridae</taxon>
        <taxon>Pentapetalae</taxon>
        <taxon>rosids</taxon>
        <taxon>malvids</taxon>
        <taxon>Brassicales</taxon>
        <taxon>Brassicaceae</taxon>
        <taxon>Arabideae</taxon>
        <taxon>Arabis</taxon>
    </lineage>
</organism>
<sequence length="91" mass="10113">MADLVHLVANLAIPVVVETRTILQETSLVVFEGEKLRGVPSSPHRDKLQRHETNDNSSVVNFPTMEREDHMKGAICKTTRNHAPPASWISG</sequence>
<feature type="region of interest" description="Disordered" evidence="1">
    <location>
        <begin position="39"/>
        <end position="67"/>
    </location>
</feature>
<feature type="compositionally biased region" description="Basic and acidic residues" evidence="1">
    <location>
        <begin position="39"/>
        <end position="54"/>
    </location>
</feature>